<evidence type="ECO:0000313" key="2">
    <source>
        <dbReference type="Proteomes" id="UP000823749"/>
    </source>
</evidence>
<gene>
    <name evidence="1" type="ORF">RHGRI_002176</name>
</gene>
<protein>
    <submittedName>
        <fullName evidence="1">Uncharacterized protein</fullName>
    </submittedName>
</protein>
<name>A0AAV6LMW8_9ERIC</name>
<proteinExistence type="predicted"/>
<sequence>MVNGPAAWISSSYSSSNPLKFNDEDKAIGTTYFLCSSPTSEGISFLPDTAILLEKLKARVPGETFEWEWEINHDAIRPENNEGFWFWMLFEDEK</sequence>
<keyword evidence="2" id="KW-1185">Reference proteome</keyword>
<accession>A0AAV6LMW8</accession>
<reference evidence="1" key="1">
    <citation type="submission" date="2020-08" db="EMBL/GenBank/DDBJ databases">
        <title>Plant Genome Project.</title>
        <authorList>
            <person name="Zhang R.-G."/>
        </authorList>
    </citation>
    <scope>NUCLEOTIDE SEQUENCE</scope>
    <source>
        <strain evidence="1">WSP0</strain>
        <tissue evidence="1">Leaf</tissue>
    </source>
</reference>
<comment type="caution">
    <text evidence="1">The sequence shown here is derived from an EMBL/GenBank/DDBJ whole genome shotgun (WGS) entry which is preliminary data.</text>
</comment>
<evidence type="ECO:0000313" key="1">
    <source>
        <dbReference type="EMBL" id="KAG5566530.1"/>
    </source>
</evidence>
<dbReference type="EMBL" id="JACTNZ010000001">
    <property type="protein sequence ID" value="KAG5566530.1"/>
    <property type="molecule type" value="Genomic_DNA"/>
</dbReference>
<dbReference type="AlphaFoldDB" id="A0AAV6LMW8"/>
<organism evidence="1 2">
    <name type="scientific">Rhododendron griersonianum</name>
    <dbReference type="NCBI Taxonomy" id="479676"/>
    <lineage>
        <taxon>Eukaryota</taxon>
        <taxon>Viridiplantae</taxon>
        <taxon>Streptophyta</taxon>
        <taxon>Embryophyta</taxon>
        <taxon>Tracheophyta</taxon>
        <taxon>Spermatophyta</taxon>
        <taxon>Magnoliopsida</taxon>
        <taxon>eudicotyledons</taxon>
        <taxon>Gunneridae</taxon>
        <taxon>Pentapetalae</taxon>
        <taxon>asterids</taxon>
        <taxon>Ericales</taxon>
        <taxon>Ericaceae</taxon>
        <taxon>Ericoideae</taxon>
        <taxon>Rhodoreae</taxon>
        <taxon>Rhododendron</taxon>
    </lineage>
</organism>
<dbReference type="Proteomes" id="UP000823749">
    <property type="component" value="Chromosome 1"/>
</dbReference>